<proteinExistence type="predicted"/>
<gene>
    <name evidence="1" type="ORF">JOB18_027896</name>
</gene>
<protein>
    <submittedName>
        <fullName evidence="1">Uncharacterized protein</fullName>
    </submittedName>
</protein>
<evidence type="ECO:0000313" key="1">
    <source>
        <dbReference type="EMBL" id="KAG7499055.1"/>
    </source>
</evidence>
<accession>A0AAV6R1N2</accession>
<sequence>MRVLIVKDAAVEDAGFQHTMKVVPSHRHFSNTELYEETRRQTVKDLCDPASVALTADGWSSRATERFLTVTARYFHSGR</sequence>
<dbReference type="Proteomes" id="UP000693946">
    <property type="component" value="Linkage Group LG21"/>
</dbReference>
<evidence type="ECO:0000313" key="2">
    <source>
        <dbReference type="Proteomes" id="UP000693946"/>
    </source>
</evidence>
<keyword evidence="2" id="KW-1185">Reference proteome</keyword>
<organism evidence="1 2">
    <name type="scientific">Solea senegalensis</name>
    <name type="common">Senegalese sole</name>
    <dbReference type="NCBI Taxonomy" id="28829"/>
    <lineage>
        <taxon>Eukaryota</taxon>
        <taxon>Metazoa</taxon>
        <taxon>Chordata</taxon>
        <taxon>Craniata</taxon>
        <taxon>Vertebrata</taxon>
        <taxon>Euteleostomi</taxon>
        <taxon>Actinopterygii</taxon>
        <taxon>Neopterygii</taxon>
        <taxon>Teleostei</taxon>
        <taxon>Neoteleostei</taxon>
        <taxon>Acanthomorphata</taxon>
        <taxon>Carangaria</taxon>
        <taxon>Pleuronectiformes</taxon>
        <taxon>Pleuronectoidei</taxon>
        <taxon>Soleidae</taxon>
        <taxon>Solea</taxon>
    </lineage>
</organism>
<comment type="caution">
    <text evidence="1">The sequence shown here is derived from an EMBL/GenBank/DDBJ whole genome shotgun (WGS) entry which is preliminary data.</text>
</comment>
<reference evidence="1 2" key="1">
    <citation type="journal article" date="2021" name="Sci. Rep.">
        <title>Chromosome anchoring in Senegalese sole (Solea senegalensis) reveals sex-associated markers and genome rearrangements in flatfish.</title>
        <authorList>
            <person name="Guerrero-Cozar I."/>
            <person name="Gomez-Garrido J."/>
            <person name="Berbel C."/>
            <person name="Martinez-Blanch J.F."/>
            <person name="Alioto T."/>
            <person name="Claros M.G."/>
            <person name="Gagnaire P.A."/>
            <person name="Manchado M."/>
        </authorList>
    </citation>
    <scope>NUCLEOTIDE SEQUENCE [LARGE SCALE GENOMIC DNA]</scope>
    <source>
        <strain evidence="1">Sse05_10M</strain>
    </source>
</reference>
<dbReference type="EMBL" id="JAGKHQ010000014">
    <property type="protein sequence ID" value="KAG7499055.1"/>
    <property type="molecule type" value="Genomic_DNA"/>
</dbReference>
<name>A0AAV6R1N2_SOLSE</name>
<dbReference type="AlphaFoldDB" id="A0AAV6R1N2"/>